<name>A0A4Z2EVF4_9TELE</name>
<gene>
    <name evidence="3" type="ORF">EYF80_057048</name>
</gene>
<sequence length="132" mass="15365">MHLLLFSLFVVLYYEPTAGILYAFHGRGDLPPQVEKSQRQVSKREERESSEKRGERAAQSCRSSTRVLLRGRRVGTWGGGTEGRGSQDRRTAESREEERERQQQGRLTGQSTSEDISVWLRKRFIWLKKRAR</sequence>
<reference evidence="3 4" key="1">
    <citation type="submission" date="2019-03" db="EMBL/GenBank/DDBJ databases">
        <title>First draft genome of Liparis tanakae, snailfish: a comprehensive survey of snailfish specific genes.</title>
        <authorList>
            <person name="Kim W."/>
            <person name="Song I."/>
            <person name="Jeong J.-H."/>
            <person name="Kim D."/>
            <person name="Kim S."/>
            <person name="Ryu S."/>
            <person name="Song J.Y."/>
            <person name="Lee S.K."/>
        </authorList>
    </citation>
    <scope>NUCLEOTIDE SEQUENCE [LARGE SCALE GENOMIC DNA]</scope>
    <source>
        <tissue evidence="3">Muscle</tissue>
    </source>
</reference>
<comment type="caution">
    <text evidence="3">The sequence shown here is derived from an EMBL/GenBank/DDBJ whole genome shotgun (WGS) entry which is preliminary data.</text>
</comment>
<feature type="compositionally biased region" description="Basic and acidic residues" evidence="1">
    <location>
        <begin position="36"/>
        <end position="56"/>
    </location>
</feature>
<evidence type="ECO:0000313" key="3">
    <source>
        <dbReference type="EMBL" id="TNN32789.1"/>
    </source>
</evidence>
<accession>A0A4Z2EVF4</accession>
<dbReference type="EMBL" id="SRLO01002495">
    <property type="protein sequence ID" value="TNN32789.1"/>
    <property type="molecule type" value="Genomic_DNA"/>
</dbReference>
<keyword evidence="4" id="KW-1185">Reference proteome</keyword>
<feature type="chain" id="PRO_5021402219" evidence="2">
    <location>
        <begin position="20"/>
        <end position="132"/>
    </location>
</feature>
<evidence type="ECO:0000313" key="4">
    <source>
        <dbReference type="Proteomes" id="UP000314294"/>
    </source>
</evidence>
<evidence type="ECO:0000256" key="1">
    <source>
        <dbReference type="SAM" id="MobiDB-lite"/>
    </source>
</evidence>
<proteinExistence type="predicted"/>
<organism evidence="3 4">
    <name type="scientific">Liparis tanakae</name>
    <name type="common">Tanaka's snailfish</name>
    <dbReference type="NCBI Taxonomy" id="230148"/>
    <lineage>
        <taxon>Eukaryota</taxon>
        <taxon>Metazoa</taxon>
        <taxon>Chordata</taxon>
        <taxon>Craniata</taxon>
        <taxon>Vertebrata</taxon>
        <taxon>Euteleostomi</taxon>
        <taxon>Actinopterygii</taxon>
        <taxon>Neopterygii</taxon>
        <taxon>Teleostei</taxon>
        <taxon>Neoteleostei</taxon>
        <taxon>Acanthomorphata</taxon>
        <taxon>Eupercaria</taxon>
        <taxon>Perciformes</taxon>
        <taxon>Cottioidei</taxon>
        <taxon>Cottales</taxon>
        <taxon>Liparidae</taxon>
        <taxon>Liparis</taxon>
    </lineage>
</organism>
<feature type="compositionally biased region" description="Basic and acidic residues" evidence="1">
    <location>
        <begin position="85"/>
        <end position="103"/>
    </location>
</feature>
<feature type="region of interest" description="Disordered" evidence="1">
    <location>
        <begin position="27"/>
        <end position="112"/>
    </location>
</feature>
<protein>
    <submittedName>
        <fullName evidence="3">Uncharacterized protein</fullName>
    </submittedName>
</protein>
<dbReference type="AlphaFoldDB" id="A0A4Z2EVF4"/>
<keyword evidence="2" id="KW-0732">Signal</keyword>
<feature type="signal peptide" evidence="2">
    <location>
        <begin position="1"/>
        <end position="19"/>
    </location>
</feature>
<dbReference type="Proteomes" id="UP000314294">
    <property type="component" value="Unassembled WGS sequence"/>
</dbReference>
<evidence type="ECO:0000256" key="2">
    <source>
        <dbReference type="SAM" id="SignalP"/>
    </source>
</evidence>